<dbReference type="GO" id="GO:0004519">
    <property type="term" value="F:endonuclease activity"/>
    <property type="evidence" value="ECO:0007669"/>
    <property type="project" value="UniProtKB-KW"/>
</dbReference>
<dbReference type="CDD" id="cd06260">
    <property type="entry name" value="DUF820-like"/>
    <property type="match status" value="1"/>
</dbReference>
<feature type="domain" description="Putative restriction endonuclease" evidence="1">
    <location>
        <begin position="28"/>
        <end position="161"/>
    </location>
</feature>
<keyword evidence="2" id="KW-0378">Hydrolase</keyword>
<organism evidence="2 3">
    <name type="scientific">Actinoallomurus vinaceus</name>
    <dbReference type="NCBI Taxonomy" id="1080074"/>
    <lineage>
        <taxon>Bacteria</taxon>
        <taxon>Bacillati</taxon>
        <taxon>Actinomycetota</taxon>
        <taxon>Actinomycetes</taxon>
        <taxon>Streptosporangiales</taxon>
        <taxon>Thermomonosporaceae</taxon>
        <taxon>Actinoallomurus</taxon>
    </lineage>
</organism>
<name>A0ABP8U4Y1_9ACTN</name>
<sequence length="210" mass="23468">MVAEVAPEQPLPPRYLPSEGEPFTIHHLFQMPEDKVRYEVLEGTLLVSPWPAIRHQAVRDELRLRLKVSAPPKTKVFTDVTVRLKSDATAFVPDIVVIRPGVKLGDRGFLEAEDVLAVVEVVSPGSTGADRKFKPAIYAGAGIPYFWRVEPMRFRELLPGEQPPVVLVHELDEESGSYRLAERLAAGRKGRVTVPYPLEFDPADLLPQDD</sequence>
<dbReference type="Pfam" id="PF05685">
    <property type="entry name" value="Uma2"/>
    <property type="match status" value="1"/>
</dbReference>
<dbReference type="InterPro" id="IPR012296">
    <property type="entry name" value="Nuclease_put_TT1808"/>
</dbReference>
<evidence type="ECO:0000313" key="3">
    <source>
        <dbReference type="Proteomes" id="UP001501442"/>
    </source>
</evidence>
<dbReference type="PANTHER" id="PTHR35400:SF3">
    <property type="entry name" value="SLL1072 PROTEIN"/>
    <property type="match status" value="1"/>
</dbReference>
<dbReference type="Gene3D" id="3.90.1570.10">
    <property type="entry name" value="tt1808, chain A"/>
    <property type="match status" value="1"/>
</dbReference>
<accession>A0ABP8U4Y1</accession>
<dbReference type="Proteomes" id="UP001501442">
    <property type="component" value="Unassembled WGS sequence"/>
</dbReference>
<gene>
    <name evidence="2" type="ORF">GCM10023196_007820</name>
</gene>
<protein>
    <submittedName>
        <fullName evidence="2">Uma2 family endonuclease</fullName>
    </submittedName>
</protein>
<comment type="caution">
    <text evidence="2">The sequence shown here is derived from an EMBL/GenBank/DDBJ whole genome shotgun (WGS) entry which is preliminary data.</text>
</comment>
<dbReference type="PANTHER" id="PTHR35400">
    <property type="entry name" value="SLR1083 PROTEIN"/>
    <property type="match status" value="1"/>
</dbReference>
<evidence type="ECO:0000313" key="2">
    <source>
        <dbReference type="EMBL" id="GAA4621132.1"/>
    </source>
</evidence>
<dbReference type="InterPro" id="IPR011335">
    <property type="entry name" value="Restrct_endonuc-II-like"/>
</dbReference>
<keyword evidence="2" id="KW-0255">Endonuclease</keyword>
<evidence type="ECO:0000259" key="1">
    <source>
        <dbReference type="Pfam" id="PF05685"/>
    </source>
</evidence>
<reference evidence="3" key="1">
    <citation type="journal article" date="2019" name="Int. J. Syst. Evol. Microbiol.">
        <title>The Global Catalogue of Microorganisms (GCM) 10K type strain sequencing project: providing services to taxonomists for standard genome sequencing and annotation.</title>
        <authorList>
            <consortium name="The Broad Institute Genomics Platform"/>
            <consortium name="The Broad Institute Genome Sequencing Center for Infectious Disease"/>
            <person name="Wu L."/>
            <person name="Ma J."/>
        </authorList>
    </citation>
    <scope>NUCLEOTIDE SEQUENCE [LARGE SCALE GENOMIC DNA]</scope>
    <source>
        <strain evidence="3">JCM 17939</strain>
    </source>
</reference>
<dbReference type="InterPro" id="IPR008538">
    <property type="entry name" value="Uma2"/>
</dbReference>
<dbReference type="EMBL" id="BAABHK010000001">
    <property type="protein sequence ID" value="GAA4621132.1"/>
    <property type="molecule type" value="Genomic_DNA"/>
</dbReference>
<proteinExistence type="predicted"/>
<keyword evidence="2" id="KW-0540">Nuclease</keyword>
<keyword evidence="3" id="KW-1185">Reference proteome</keyword>
<dbReference type="SUPFAM" id="SSF52980">
    <property type="entry name" value="Restriction endonuclease-like"/>
    <property type="match status" value="1"/>
</dbReference>